<reference evidence="3 4" key="1">
    <citation type="journal article" date="2017" name="Gigascience">
        <title>Draft genome of the honey bee ectoparasitic mite, Tropilaelaps mercedesae, is shaped by the parasitic life history.</title>
        <authorList>
            <person name="Dong X."/>
            <person name="Armstrong S.D."/>
            <person name="Xia D."/>
            <person name="Makepeace B.L."/>
            <person name="Darby A.C."/>
            <person name="Kadowaki T."/>
        </authorList>
    </citation>
    <scope>NUCLEOTIDE SEQUENCE [LARGE SCALE GENOMIC DNA]</scope>
    <source>
        <strain evidence="3">Wuxi-XJTLU</strain>
    </source>
</reference>
<dbReference type="Proteomes" id="UP000192247">
    <property type="component" value="Unassembled WGS sequence"/>
</dbReference>
<dbReference type="STRING" id="418985.A0A1V9XHA4"/>
<evidence type="ECO:0000256" key="2">
    <source>
        <dbReference type="SAM" id="SignalP"/>
    </source>
</evidence>
<feature type="compositionally biased region" description="Low complexity" evidence="1">
    <location>
        <begin position="299"/>
        <end position="310"/>
    </location>
</feature>
<dbReference type="AlphaFoldDB" id="A0A1V9XHA4"/>
<dbReference type="InParanoid" id="A0A1V9XHA4"/>
<protein>
    <recommendedName>
        <fullName evidence="5">Homeobox domain-containing protein</fullName>
    </recommendedName>
</protein>
<name>A0A1V9XHA4_9ACAR</name>
<dbReference type="OrthoDB" id="6159439at2759"/>
<evidence type="ECO:0008006" key="5">
    <source>
        <dbReference type="Google" id="ProtNLM"/>
    </source>
</evidence>
<evidence type="ECO:0000313" key="3">
    <source>
        <dbReference type="EMBL" id="OQR72879.1"/>
    </source>
</evidence>
<keyword evidence="4" id="KW-1185">Reference proteome</keyword>
<feature type="chain" id="PRO_5012348031" description="Homeobox domain-containing protein" evidence="2">
    <location>
        <begin position="22"/>
        <end position="406"/>
    </location>
</feature>
<dbReference type="GO" id="GO:0003677">
    <property type="term" value="F:DNA binding"/>
    <property type="evidence" value="ECO:0007669"/>
    <property type="project" value="InterPro"/>
</dbReference>
<dbReference type="CDD" id="cd00086">
    <property type="entry name" value="homeodomain"/>
    <property type="match status" value="1"/>
</dbReference>
<accession>A0A1V9XHA4</accession>
<comment type="caution">
    <text evidence="3">The sequence shown here is derived from an EMBL/GenBank/DDBJ whole genome shotgun (WGS) entry which is preliminary data.</text>
</comment>
<proteinExistence type="predicted"/>
<dbReference type="EMBL" id="MNPL01010871">
    <property type="protein sequence ID" value="OQR72879.1"/>
    <property type="molecule type" value="Genomic_DNA"/>
</dbReference>
<feature type="compositionally biased region" description="Low complexity" evidence="1">
    <location>
        <begin position="170"/>
        <end position="190"/>
    </location>
</feature>
<gene>
    <name evidence="3" type="ORF">BIW11_10099</name>
</gene>
<dbReference type="InterPro" id="IPR001356">
    <property type="entry name" value="HD"/>
</dbReference>
<sequence length="406" mass="41748">MISIRWFLPVVGVAQIQTANAERGNLKSNQGLVTQRSIAQLRDQDPSCPPTPIVDEVWFQNRRAKCRKHESQLHKNKLSHLTPSGVNLSPLSPLSSFGALGPLPSGGLSSLSPLAPLQMGALGLNKTGLPKDITLSAFVSVNNATRDSGEGKQVAHSSPCESPSPPAPCGSPCSVPTTGAPSSPPKTGTGSTSLFHTLPSIIESSSELSSTGGGVLNVGGVGPHSLPYEHLLAAAAHQYALLMAQHQHQGGVTASGEHRWLGMSCPSPLGLSMTGGLNPLALNALLGLDAGARVTAVTTAGHPNSSNSDRSPPPASPSPAHATAASNILALNSLALLTSLVEETPKSSGRHSAGVIQKSKQAFGLTRADGQGGPEILDVDRNAEVRAAEGTDQAEDNVCVVDEEDN</sequence>
<organism evidence="3 4">
    <name type="scientific">Tropilaelaps mercedesae</name>
    <dbReference type="NCBI Taxonomy" id="418985"/>
    <lineage>
        <taxon>Eukaryota</taxon>
        <taxon>Metazoa</taxon>
        <taxon>Ecdysozoa</taxon>
        <taxon>Arthropoda</taxon>
        <taxon>Chelicerata</taxon>
        <taxon>Arachnida</taxon>
        <taxon>Acari</taxon>
        <taxon>Parasitiformes</taxon>
        <taxon>Mesostigmata</taxon>
        <taxon>Gamasina</taxon>
        <taxon>Dermanyssoidea</taxon>
        <taxon>Laelapidae</taxon>
        <taxon>Tropilaelaps</taxon>
    </lineage>
</organism>
<keyword evidence="2" id="KW-0732">Signal</keyword>
<feature type="region of interest" description="Disordered" evidence="1">
    <location>
        <begin position="299"/>
        <end position="322"/>
    </location>
</feature>
<feature type="region of interest" description="Disordered" evidence="1">
    <location>
        <begin position="147"/>
        <end position="190"/>
    </location>
</feature>
<evidence type="ECO:0000256" key="1">
    <source>
        <dbReference type="SAM" id="MobiDB-lite"/>
    </source>
</evidence>
<evidence type="ECO:0000313" key="4">
    <source>
        <dbReference type="Proteomes" id="UP000192247"/>
    </source>
</evidence>
<feature type="signal peptide" evidence="2">
    <location>
        <begin position="1"/>
        <end position="21"/>
    </location>
</feature>